<dbReference type="Proteomes" id="UP000626092">
    <property type="component" value="Unassembled WGS sequence"/>
</dbReference>
<evidence type="ECO:0000256" key="4">
    <source>
        <dbReference type="ARBA" id="ARBA00022729"/>
    </source>
</evidence>
<dbReference type="EMBL" id="WJXA01000013">
    <property type="protein sequence ID" value="KAF7120975.1"/>
    <property type="molecule type" value="Genomic_DNA"/>
</dbReference>
<organism evidence="10 11">
    <name type="scientific">Rhododendron simsii</name>
    <name type="common">Sims's rhododendron</name>
    <dbReference type="NCBI Taxonomy" id="118357"/>
    <lineage>
        <taxon>Eukaryota</taxon>
        <taxon>Viridiplantae</taxon>
        <taxon>Streptophyta</taxon>
        <taxon>Embryophyta</taxon>
        <taxon>Tracheophyta</taxon>
        <taxon>Spermatophyta</taxon>
        <taxon>Magnoliopsida</taxon>
        <taxon>eudicotyledons</taxon>
        <taxon>Gunneridae</taxon>
        <taxon>Pentapetalae</taxon>
        <taxon>asterids</taxon>
        <taxon>Ericales</taxon>
        <taxon>Ericaceae</taxon>
        <taxon>Ericoideae</taxon>
        <taxon>Rhodoreae</taxon>
        <taxon>Rhododendron</taxon>
    </lineage>
</organism>
<reference evidence="10" key="1">
    <citation type="submission" date="2019-11" db="EMBL/GenBank/DDBJ databases">
        <authorList>
            <person name="Liu Y."/>
            <person name="Hou J."/>
            <person name="Li T.-Q."/>
            <person name="Guan C.-H."/>
            <person name="Wu X."/>
            <person name="Wu H.-Z."/>
            <person name="Ling F."/>
            <person name="Zhang R."/>
            <person name="Shi X.-G."/>
            <person name="Ren J.-P."/>
            <person name="Chen E.-F."/>
            <person name="Sun J.-M."/>
        </authorList>
    </citation>
    <scope>NUCLEOTIDE SEQUENCE</scope>
    <source>
        <strain evidence="10">Adult_tree_wgs_1</strain>
        <tissue evidence="10">Leaves</tissue>
    </source>
</reference>
<evidence type="ECO:0000256" key="5">
    <source>
        <dbReference type="ARBA" id="ARBA00022827"/>
    </source>
</evidence>
<dbReference type="InterPro" id="IPR016169">
    <property type="entry name" value="FAD-bd_PCMH_sub2"/>
</dbReference>
<keyword evidence="7" id="KW-0325">Glycoprotein</keyword>
<dbReference type="PANTHER" id="PTHR32448">
    <property type="entry name" value="OS08G0158400 PROTEIN"/>
    <property type="match status" value="1"/>
</dbReference>
<dbReference type="Pfam" id="PF01565">
    <property type="entry name" value="FAD_binding_4"/>
    <property type="match status" value="1"/>
</dbReference>
<evidence type="ECO:0000256" key="6">
    <source>
        <dbReference type="ARBA" id="ARBA00023157"/>
    </source>
</evidence>
<protein>
    <recommendedName>
        <fullName evidence="9">FAD-binding PCMH-type domain-containing protein</fullName>
    </recommendedName>
</protein>
<dbReference type="InterPro" id="IPR016166">
    <property type="entry name" value="FAD-bd_PCMH"/>
</dbReference>
<comment type="similarity">
    <text evidence="2">Belongs to the oxygen-dependent FAD-linked oxidoreductase family.</text>
</comment>
<keyword evidence="11" id="KW-1185">Reference proteome</keyword>
<name>A0A834G0J5_RHOSS</name>
<accession>A0A834G0J5</accession>
<feature type="signal peptide" evidence="8">
    <location>
        <begin position="1"/>
        <end position="24"/>
    </location>
</feature>
<feature type="domain" description="FAD-binding PCMH-type" evidence="9">
    <location>
        <begin position="76"/>
        <end position="250"/>
    </location>
</feature>
<evidence type="ECO:0000256" key="8">
    <source>
        <dbReference type="SAM" id="SignalP"/>
    </source>
</evidence>
<keyword evidence="3" id="KW-0285">Flavoprotein</keyword>
<dbReference type="Pfam" id="PF08031">
    <property type="entry name" value="BBE"/>
    <property type="match status" value="1"/>
</dbReference>
<keyword evidence="6" id="KW-1015">Disulfide bond</keyword>
<dbReference type="FunFam" id="3.30.43.10:FF:000004">
    <property type="entry name" value="Berberine bridge enzyme-like 15"/>
    <property type="match status" value="1"/>
</dbReference>
<keyword evidence="4 8" id="KW-0732">Signal</keyword>
<proteinExistence type="inferred from homology"/>
<feature type="chain" id="PRO_5032832637" description="FAD-binding PCMH-type domain-containing protein" evidence="8">
    <location>
        <begin position="25"/>
        <end position="648"/>
    </location>
</feature>
<dbReference type="PROSITE" id="PS51387">
    <property type="entry name" value="FAD_PCMH"/>
    <property type="match status" value="1"/>
</dbReference>
<evidence type="ECO:0000256" key="2">
    <source>
        <dbReference type="ARBA" id="ARBA00005466"/>
    </source>
</evidence>
<evidence type="ECO:0000256" key="1">
    <source>
        <dbReference type="ARBA" id="ARBA00001974"/>
    </source>
</evidence>
<dbReference type="GO" id="GO:0016491">
    <property type="term" value="F:oxidoreductase activity"/>
    <property type="evidence" value="ECO:0007669"/>
    <property type="project" value="InterPro"/>
</dbReference>
<dbReference type="InterPro" id="IPR036318">
    <property type="entry name" value="FAD-bd_PCMH-like_sf"/>
</dbReference>
<dbReference type="InterPro" id="IPR012951">
    <property type="entry name" value="BBE"/>
</dbReference>
<comment type="caution">
    <text evidence="10">The sequence shown here is derived from an EMBL/GenBank/DDBJ whole genome shotgun (WGS) entry which is preliminary data.</text>
</comment>
<sequence length="648" mass="72503">MKISVFGFLTLAFLLCVSIPSATSDLASINFLKCFQSKTNLSVSNSSSNVIFTATTSSYTSILQSSAQNLRFVTKSTPKPQLIIRPLGKSHIQAAVTCSKENNINIRIRSGGHDYEGLSYVSHIPFIIVDLSNLRSIKIDIENQIAWVDSGATLGELYHAIAEKSKIYGFPAGTCPTVGVGGHLSGGGMGTMCRKYGLAADNVIDARIVDANGRVLNRKSMGEDPFWAIRGGGGASFGIIFSWKIKLVPVPSTVTMFLIQKSLEQGATKFVQKWQLVANKLSKDLFIRVIIGVADSASGNSNKTIVVTFAAVFLGRREQLLTMMENSFHELGVEQKDCIEMSWIQSVLYVAGFSTEGSYNVLLNRTNTNKSYFKAKSDYVKEPISEKGLEGLWKILIEEESGYMIWTPYGGRMGEISEFQIPFPHRSGNLYEIQYIVTWEAKKETEEHLNWIRRLYGYMTPFVSKNPRSAYLNYRDLDLGINRNENESYGQASVWGLKYFNSNFKRLAQVKTQVDPSNFFCHMSKLTIQMGTEVVHLHTEQKEGKMCMRKLGFVTGNPKFYKSLSGLAICHLQENKAAEVTQPTIKATHIAIEGWISYRRMLEDCSNLEAVLWGLLWGFEMIKDQEMPVVQIINDGTSPLVLRVRFGF</sequence>
<dbReference type="InterPro" id="IPR016167">
    <property type="entry name" value="FAD-bd_PCMH_sub1"/>
</dbReference>
<gene>
    <name evidence="10" type="ORF">RHSIM_Rhsim13G0123700</name>
</gene>
<evidence type="ECO:0000259" key="9">
    <source>
        <dbReference type="PROSITE" id="PS51387"/>
    </source>
</evidence>
<dbReference type="Gene3D" id="3.30.465.10">
    <property type="match status" value="1"/>
</dbReference>
<dbReference type="AlphaFoldDB" id="A0A834G0J5"/>
<evidence type="ECO:0000313" key="10">
    <source>
        <dbReference type="EMBL" id="KAF7120975.1"/>
    </source>
</evidence>
<dbReference type="OrthoDB" id="407275at2759"/>
<evidence type="ECO:0000256" key="3">
    <source>
        <dbReference type="ARBA" id="ARBA00022630"/>
    </source>
</evidence>
<dbReference type="InterPro" id="IPR006094">
    <property type="entry name" value="Oxid_FAD_bind_N"/>
</dbReference>
<evidence type="ECO:0000313" key="11">
    <source>
        <dbReference type="Proteomes" id="UP000626092"/>
    </source>
</evidence>
<keyword evidence="5" id="KW-0274">FAD</keyword>
<dbReference type="Gene3D" id="3.40.462.20">
    <property type="match status" value="1"/>
</dbReference>
<dbReference type="Gene3D" id="3.30.43.10">
    <property type="entry name" value="Uridine Diphospho-n-acetylenolpyruvylglucosamine Reductase, domain 2"/>
    <property type="match status" value="1"/>
</dbReference>
<dbReference type="GO" id="GO:0071949">
    <property type="term" value="F:FAD binding"/>
    <property type="evidence" value="ECO:0007669"/>
    <property type="project" value="InterPro"/>
</dbReference>
<evidence type="ECO:0000256" key="7">
    <source>
        <dbReference type="ARBA" id="ARBA00023180"/>
    </source>
</evidence>
<dbReference type="SUPFAM" id="SSF56176">
    <property type="entry name" value="FAD-binding/transporter-associated domain-like"/>
    <property type="match status" value="1"/>
</dbReference>
<comment type="cofactor">
    <cofactor evidence="1">
        <name>FAD</name>
        <dbReference type="ChEBI" id="CHEBI:57692"/>
    </cofactor>
</comment>